<reference evidence="6 7" key="1">
    <citation type="submission" date="2014-01" db="EMBL/GenBank/DDBJ databases">
        <title>Full genme sequencing of cellulolytic bacterium Gynuella sunshinyii YC6258T gen. nov., sp. nov.</title>
        <authorList>
            <person name="Khan H."/>
            <person name="Chung E.J."/>
            <person name="Chung Y.R."/>
        </authorList>
    </citation>
    <scope>NUCLEOTIDE SEQUENCE [LARGE SCALE GENOMIC DNA]</scope>
    <source>
        <strain evidence="6 7">YC6258</strain>
    </source>
</reference>
<evidence type="ECO:0000256" key="2">
    <source>
        <dbReference type="ARBA" id="ARBA00023125"/>
    </source>
</evidence>
<dbReference type="SUPFAM" id="SSF46689">
    <property type="entry name" value="Homeodomain-like"/>
    <property type="match status" value="1"/>
</dbReference>
<dbReference type="Pfam" id="PF13305">
    <property type="entry name" value="TetR_C_33"/>
    <property type="match status" value="1"/>
</dbReference>
<keyword evidence="3" id="KW-0804">Transcription</keyword>
<dbReference type="PANTHER" id="PTHR30055">
    <property type="entry name" value="HTH-TYPE TRANSCRIPTIONAL REGULATOR RUTR"/>
    <property type="match status" value="1"/>
</dbReference>
<dbReference type="RefSeq" id="WP_052830286.1">
    <property type="nucleotide sequence ID" value="NZ_CP007142.1"/>
</dbReference>
<evidence type="ECO:0000259" key="5">
    <source>
        <dbReference type="PROSITE" id="PS50977"/>
    </source>
</evidence>
<evidence type="ECO:0000313" key="6">
    <source>
        <dbReference type="EMBL" id="AJQ95142.1"/>
    </source>
</evidence>
<dbReference type="Gene3D" id="1.10.357.10">
    <property type="entry name" value="Tetracycline Repressor, domain 2"/>
    <property type="match status" value="1"/>
</dbReference>
<keyword evidence="1" id="KW-0805">Transcription regulation</keyword>
<evidence type="ECO:0000256" key="3">
    <source>
        <dbReference type="ARBA" id="ARBA00023163"/>
    </source>
</evidence>
<dbReference type="EMBL" id="CP007142">
    <property type="protein sequence ID" value="AJQ95142.1"/>
    <property type="molecule type" value="Genomic_DNA"/>
</dbReference>
<proteinExistence type="predicted"/>
<dbReference type="Proteomes" id="UP000032266">
    <property type="component" value="Chromosome"/>
</dbReference>
<dbReference type="InterPro" id="IPR009057">
    <property type="entry name" value="Homeodomain-like_sf"/>
</dbReference>
<dbReference type="OrthoDB" id="5293556at2"/>
<feature type="domain" description="HTH tetR-type" evidence="5">
    <location>
        <begin position="12"/>
        <end position="72"/>
    </location>
</feature>
<dbReference type="SUPFAM" id="SSF48498">
    <property type="entry name" value="Tetracyclin repressor-like, C-terminal domain"/>
    <property type="match status" value="1"/>
</dbReference>
<dbReference type="PATRIC" id="fig|1445510.3.peg.3073"/>
<dbReference type="InterPro" id="IPR001647">
    <property type="entry name" value="HTH_TetR"/>
</dbReference>
<dbReference type="InterPro" id="IPR050109">
    <property type="entry name" value="HTH-type_TetR-like_transc_reg"/>
</dbReference>
<dbReference type="Pfam" id="PF00440">
    <property type="entry name" value="TetR_N"/>
    <property type="match status" value="1"/>
</dbReference>
<protein>
    <submittedName>
        <fullName evidence="6">Transcriptional regulator</fullName>
    </submittedName>
</protein>
<accession>A0A0C5VKC6</accession>
<name>A0A0C5VKC6_9GAMM</name>
<dbReference type="HOGENOM" id="CLU_069356_40_0_6"/>
<dbReference type="InterPro" id="IPR036271">
    <property type="entry name" value="Tet_transcr_reg_TetR-rel_C_sf"/>
</dbReference>
<dbReference type="GO" id="GO:0003700">
    <property type="term" value="F:DNA-binding transcription factor activity"/>
    <property type="evidence" value="ECO:0007669"/>
    <property type="project" value="TreeGrafter"/>
</dbReference>
<dbReference type="KEGG" id="gsn:YC6258_03106"/>
<dbReference type="InterPro" id="IPR025996">
    <property type="entry name" value="MT1864/Rv1816-like_C"/>
</dbReference>
<dbReference type="PANTHER" id="PTHR30055:SF220">
    <property type="entry name" value="TETR-FAMILY REGULATORY PROTEIN"/>
    <property type="match status" value="1"/>
</dbReference>
<evidence type="ECO:0000313" key="7">
    <source>
        <dbReference type="Proteomes" id="UP000032266"/>
    </source>
</evidence>
<dbReference type="STRING" id="1445510.YC6258_03106"/>
<dbReference type="PROSITE" id="PS50977">
    <property type="entry name" value="HTH_TETR_2"/>
    <property type="match status" value="1"/>
</dbReference>
<keyword evidence="2 4" id="KW-0238">DNA-binding</keyword>
<feature type="DNA-binding region" description="H-T-H motif" evidence="4">
    <location>
        <begin position="35"/>
        <end position="54"/>
    </location>
</feature>
<dbReference type="GO" id="GO:0000976">
    <property type="term" value="F:transcription cis-regulatory region binding"/>
    <property type="evidence" value="ECO:0007669"/>
    <property type="project" value="TreeGrafter"/>
</dbReference>
<sequence>MNTPKKDSYHHGNLKQTLLDVAFESLHQQSHEQLSLRQLAKTVGVTPTAVYNHFSDKVALLMETKLKAFEFFHQVLSDSCRDMPADATEERLRRLGRSYLNFSIEYPYLFELLFAWNVDPEKIPPHLAEAGVESERLIQQVVKQLLRQNGRELSEYESAIGSFASWALAHGVCTLFQAGALRAAAHMNTWPVEVNLDDPIKRDEILDQVIEVMIAGLKSRFL</sequence>
<evidence type="ECO:0000256" key="1">
    <source>
        <dbReference type="ARBA" id="ARBA00023015"/>
    </source>
</evidence>
<dbReference type="AlphaFoldDB" id="A0A0C5VKC6"/>
<organism evidence="6 7">
    <name type="scientific">Gynuella sunshinyii YC6258</name>
    <dbReference type="NCBI Taxonomy" id="1445510"/>
    <lineage>
        <taxon>Bacteria</taxon>
        <taxon>Pseudomonadati</taxon>
        <taxon>Pseudomonadota</taxon>
        <taxon>Gammaproteobacteria</taxon>
        <taxon>Oceanospirillales</taxon>
        <taxon>Saccharospirillaceae</taxon>
        <taxon>Gynuella</taxon>
    </lineage>
</organism>
<evidence type="ECO:0000256" key="4">
    <source>
        <dbReference type="PROSITE-ProRule" id="PRU00335"/>
    </source>
</evidence>
<gene>
    <name evidence="6" type="ORF">YC6258_03106</name>
</gene>
<keyword evidence="7" id="KW-1185">Reference proteome</keyword>